<reference evidence="3" key="2">
    <citation type="submission" date="2013-03" db="EMBL/GenBank/DDBJ databases">
        <authorList>
            <person name="Motta M.C.M."/>
            <person name="Martins A.C.A."/>
            <person name="Preta C.M.C.C."/>
            <person name="Silva R."/>
            <person name="de Souza S.S."/>
            <person name="Klein C.C."/>
            <person name="de Almeida L.G.P."/>
            <person name="Cunha O.L."/>
            <person name="Colabardini A.C."/>
            <person name="Lima B.A."/>
            <person name="Machado C.R."/>
            <person name="Soares C.M.A."/>
            <person name="de Menezes C.B.A."/>
            <person name="Bartolomeu D.C."/>
            <person name="Grisard E.C."/>
            <person name="Fantinatti-Garboggini F."/>
            <person name="Rodrigues-Luiz G.F."/>
            <person name="Wagner G."/>
            <person name="Goldman G.H."/>
            <person name="Fietto J.L.R."/>
            <person name="Ciapina L.P."/>
            <person name="Brocchi M."/>
            <person name="Elias M.C."/>
            <person name="Goldman M.H.S."/>
            <person name="Sagot M.-F."/>
            <person name="Pereira M."/>
            <person name="Stoco P.H."/>
            <person name="Teixeira S.M.R."/>
            <person name="de Mendonca-Neto R.P."/>
            <person name="Maciel T.E.F."/>
            <person name="Mendes T.A.O."/>
            <person name="Urmenyi T.P."/>
            <person name="Teixeira M.M.G."/>
            <person name="de Camargo E.F.P."/>
            <person name="de Sousa W."/>
            <person name="Schenkman S."/>
            <person name="de Vasconcelos A.T.R."/>
        </authorList>
    </citation>
    <scope>NUCLEOTIDE SEQUENCE</scope>
</reference>
<feature type="region of interest" description="Disordered" evidence="1">
    <location>
        <begin position="226"/>
        <end position="286"/>
    </location>
</feature>
<sequence length="443" mass="47771">MMMEEEEYNARAQVTELPPHPPADMLDTYMTRYDYDYNRDPCGGTAELPPPEAGESISGHVRNRPIFGTGHPSHTGDANDEDGGVNHTVYRKDYRAPGRAGVDAEALAQAAVASLQQGNDGNMFMSHTFTRDGYTPAPRPHLDGTHPESVYKVDYTAPGAPRGAEADGTVYAGADAALYKATFLYPPEGVVEDDSALVAPKVGTREALLPTAAYLRGVGRVSPPTVDARGTSLGPRVTNPSGGPGRDFALTSYDYGDTSSAQRKGQLPQDAEGSRHAHLLGTEREPAKMLDLLAGRTRPPRADATQPNELFDLTNPVYMSPEAKERAAVSRRLEHEGNVHGQTIYRSDFINQKLLPELPGCAACGAADVRDTNTDYTATSGERVAGVLTRDGREQGRLRNGHGRLVAGATNATTSAEDVATMRREERAVEVEKADPHRHKLRS</sequence>
<organism evidence="3 6">
    <name type="scientific">Strigomonas culicis</name>
    <dbReference type="NCBI Taxonomy" id="28005"/>
    <lineage>
        <taxon>Eukaryota</taxon>
        <taxon>Discoba</taxon>
        <taxon>Euglenozoa</taxon>
        <taxon>Kinetoplastea</taxon>
        <taxon>Metakinetoplastina</taxon>
        <taxon>Trypanosomatida</taxon>
        <taxon>Trypanosomatidae</taxon>
        <taxon>Strigomonadinae</taxon>
        <taxon>Strigomonas</taxon>
    </lineage>
</organism>
<protein>
    <submittedName>
        <fullName evidence="3">Uncharacterized protein</fullName>
    </submittedName>
</protein>
<evidence type="ECO:0000313" key="4">
    <source>
        <dbReference type="EMBL" id="EPY24768.1"/>
    </source>
</evidence>
<name>S9U3A6_9TRYP</name>
<gene>
    <name evidence="5" type="ORF">STCU_04271</name>
    <name evidence="4" type="ORF">STCU_07014</name>
    <name evidence="3" type="ORF">STCU_07784</name>
    <name evidence="2" type="ORF">STCU_08239</name>
</gene>
<evidence type="ECO:0000313" key="6">
    <source>
        <dbReference type="Proteomes" id="UP000015354"/>
    </source>
</evidence>
<evidence type="ECO:0000313" key="2">
    <source>
        <dbReference type="EMBL" id="EPY22332.1"/>
    </source>
</evidence>
<dbReference type="EMBL" id="ATMH01008239">
    <property type="protein sequence ID" value="EPY22332.1"/>
    <property type="molecule type" value="Genomic_DNA"/>
</dbReference>
<dbReference type="EMBL" id="ATMH01007784">
    <property type="protein sequence ID" value="EPY23279.1"/>
    <property type="molecule type" value="Genomic_DNA"/>
</dbReference>
<feature type="region of interest" description="Disordered" evidence="1">
    <location>
        <begin position="414"/>
        <end position="443"/>
    </location>
</feature>
<reference evidence="3 6" key="1">
    <citation type="journal article" date="2013" name="PLoS ONE">
        <title>Predicting the Proteins of Angomonas deanei, Strigomonas culicis and Their Respective Endosymbionts Reveals New Aspects of the Trypanosomatidae Family.</title>
        <authorList>
            <person name="Motta M.C."/>
            <person name="Martins A.C."/>
            <person name="de Souza S.S."/>
            <person name="Catta-Preta C.M."/>
            <person name="Silva R."/>
            <person name="Klein C.C."/>
            <person name="de Almeida L.G."/>
            <person name="de Lima Cunha O."/>
            <person name="Ciapina L.P."/>
            <person name="Brocchi M."/>
            <person name="Colabardini A.C."/>
            <person name="de Araujo Lima B."/>
            <person name="Machado C.R."/>
            <person name="de Almeida Soares C.M."/>
            <person name="Probst C.M."/>
            <person name="de Menezes C.B."/>
            <person name="Thompson C.E."/>
            <person name="Bartholomeu D.C."/>
            <person name="Gradia D.F."/>
            <person name="Pavoni D.P."/>
            <person name="Grisard E.C."/>
            <person name="Fantinatti-Garboggini F."/>
            <person name="Marchini F.K."/>
            <person name="Rodrigues-Luiz G.F."/>
            <person name="Wagner G."/>
            <person name="Goldman G.H."/>
            <person name="Fietto J.L."/>
            <person name="Elias M.C."/>
            <person name="Goldman M.H."/>
            <person name="Sagot M.F."/>
            <person name="Pereira M."/>
            <person name="Stoco P.H."/>
            <person name="de Mendonca-Neto R.P."/>
            <person name="Teixeira S.M."/>
            <person name="Maciel T.E."/>
            <person name="de Oliveira Mendes T.A."/>
            <person name="Urmenyi T.P."/>
            <person name="de Souza W."/>
            <person name="Schenkman S."/>
            <person name="de Vasconcelos A.T."/>
        </authorList>
    </citation>
    <scope>NUCLEOTIDE SEQUENCE [LARGE SCALE GENOMIC DNA]</scope>
</reference>
<dbReference type="Proteomes" id="UP000015354">
    <property type="component" value="Unassembled WGS sequence"/>
</dbReference>
<dbReference type="OrthoDB" id="245275at2759"/>
<dbReference type="EMBL" id="ATMH01007014">
    <property type="protein sequence ID" value="EPY24768.1"/>
    <property type="molecule type" value="Genomic_DNA"/>
</dbReference>
<evidence type="ECO:0000313" key="5">
    <source>
        <dbReference type="EMBL" id="EPY30030.1"/>
    </source>
</evidence>
<dbReference type="AlphaFoldDB" id="S9U3A6"/>
<proteinExistence type="predicted"/>
<evidence type="ECO:0000313" key="3">
    <source>
        <dbReference type="EMBL" id="EPY23279.1"/>
    </source>
</evidence>
<feature type="compositionally biased region" description="Basic and acidic residues" evidence="1">
    <location>
        <begin position="420"/>
        <end position="435"/>
    </location>
</feature>
<keyword evidence="6" id="KW-1185">Reference proteome</keyword>
<evidence type="ECO:0000256" key="1">
    <source>
        <dbReference type="SAM" id="MobiDB-lite"/>
    </source>
</evidence>
<accession>S9U3A6</accession>
<dbReference type="EMBL" id="ATMH01004271">
    <property type="protein sequence ID" value="EPY30030.1"/>
    <property type="molecule type" value="Genomic_DNA"/>
</dbReference>
<comment type="caution">
    <text evidence="3">The sequence shown here is derived from an EMBL/GenBank/DDBJ whole genome shotgun (WGS) entry which is preliminary data.</text>
</comment>